<dbReference type="Pfam" id="PF01202">
    <property type="entry name" value="SKI"/>
    <property type="match status" value="1"/>
</dbReference>
<feature type="binding site" evidence="11">
    <location>
        <begin position="12"/>
        <end position="17"/>
    </location>
    <ligand>
        <name>ATP</name>
        <dbReference type="ChEBI" id="CHEBI:30616"/>
    </ligand>
</feature>
<dbReference type="PRINTS" id="PR01100">
    <property type="entry name" value="SHIKIMTKNASE"/>
</dbReference>
<comment type="catalytic activity">
    <reaction evidence="10 11">
        <text>shikimate + ATP = 3-phosphoshikimate + ADP + H(+)</text>
        <dbReference type="Rhea" id="RHEA:13121"/>
        <dbReference type="ChEBI" id="CHEBI:15378"/>
        <dbReference type="ChEBI" id="CHEBI:30616"/>
        <dbReference type="ChEBI" id="CHEBI:36208"/>
        <dbReference type="ChEBI" id="CHEBI:145989"/>
        <dbReference type="ChEBI" id="CHEBI:456216"/>
        <dbReference type="EC" id="2.7.1.71"/>
    </reaction>
</comment>
<dbReference type="GO" id="GO:0000287">
    <property type="term" value="F:magnesium ion binding"/>
    <property type="evidence" value="ECO:0007669"/>
    <property type="project" value="UniProtKB-UniRule"/>
</dbReference>
<gene>
    <name evidence="11" type="primary">aroK</name>
    <name evidence="13" type="ORF">CO097_00310</name>
    <name evidence="12" type="ORF">COZ07_08570</name>
</gene>
<feature type="binding site" evidence="11">
    <location>
        <position position="137"/>
    </location>
    <ligand>
        <name>substrate</name>
    </ligand>
</feature>
<feature type="binding site" evidence="11">
    <location>
        <position position="118"/>
    </location>
    <ligand>
        <name>ATP</name>
        <dbReference type="ChEBI" id="CHEBI:30616"/>
    </ligand>
</feature>
<dbReference type="AlphaFoldDB" id="A0A2M7PM05"/>
<dbReference type="GO" id="GO:0008652">
    <property type="term" value="P:amino acid biosynthetic process"/>
    <property type="evidence" value="ECO:0007669"/>
    <property type="project" value="UniProtKB-KW"/>
</dbReference>
<dbReference type="PROSITE" id="PS01128">
    <property type="entry name" value="SHIKIMATE_KINASE"/>
    <property type="match status" value="1"/>
</dbReference>
<name>A0A2M7PM05_9BACT</name>
<keyword evidence="11" id="KW-0479">Metal-binding</keyword>
<comment type="similarity">
    <text evidence="2 11">Belongs to the shikimate kinase family.</text>
</comment>
<evidence type="ECO:0000313" key="12">
    <source>
        <dbReference type="EMBL" id="PIY31653.1"/>
    </source>
</evidence>
<evidence type="ECO:0000313" key="14">
    <source>
        <dbReference type="Proteomes" id="UP000228560"/>
    </source>
</evidence>
<feature type="binding site" evidence="11">
    <location>
        <position position="34"/>
    </location>
    <ligand>
        <name>substrate</name>
    </ligand>
</feature>
<comment type="pathway">
    <text evidence="1 11">Metabolic intermediate biosynthesis; chorismate biosynthesis; chorismate from D-erythrose 4-phosphate and phosphoenolpyruvate: step 5/7.</text>
</comment>
<evidence type="ECO:0000256" key="1">
    <source>
        <dbReference type="ARBA" id="ARBA00004842"/>
    </source>
</evidence>
<evidence type="ECO:0000313" key="13">
    <source>
        <dbReference type="EMBL" id="PJB58124.1"/>
    </source>
</evidence>
<keyword evidence="8 11" id="KW-0067">ATP-binding</keyword>
<dbReference type="InterPro" id="IPR000623">
    <property type="entry name" value="Shikimate_kinase/TSH1"/>
</dbReference>
<dbReference type="CDD" id="cd00464">
    <property type="entry name" value="SK"/>
    <property type="match status" value="1"/>
</dbReference>
<accession>A0A2M7PM05</accession>
<proteinExistence type="inferred from homology"/>
<dbReference type="RefSeq" id="WP_406608191.1">
    <property type="nucleotide sequence ID" value="NZ_PFKO01000314.1"/>
</dbReference>
<feature type="binding site" evidence="11">
    <location>
        <position position="16"/>
    </location>
    <ligand>
        <name>Mg(2+)</name>
        <dbReference type="ChEBI" id="CHEBI:18420"/>
    </ligand>
</feature>
<dbReference type="Gene3D" id="3.40.50.300">
    <property type="entry name" value="P-loop containing nucleotide triphosphate hydrolases"/>
    <property type="match status" value="1"/>
</dbReference>
<evidence type="ECO:0000256" key="6">
    <source>
        <dbReference type="ARBA" id="ARBA00022741"/>
    </source>
</evidence>
<comment type="subunit">
    <text evidence="11">Monomer.</text>
</comment>
<comment type="caution">
    <text evidence="12">The sequence shown here is derived from an EMBL/GenBank/DDBJ whole genome shotgun (WGS) entry which is preliminary data.</text>
</comment>
<evidence type="ECO:0000256" key="10">
    <source>
        <dbReference type="ARBA" id="ARBA00048567"/>
    </source>
</evidence>
<evidence type="ECO:0000256" key="3">
    <source>
        <dbReference type="ARBA" id="ARBA00012154"/>
    </source>
</evidence>
<dbReference type="GO" id="GO:0004765">
    <property type="term" value="F:shikimate kinase activity"/>
    <property type="evidence" value="ECO:0007669"/>
    <property type="project" value="UniProtKB-UniRule"/>
</dbReference>
<dbReference type="InterPro" id="IPR031322">
    <property type="entry name" value="Shikimate/glucono_kinase"/>
</dbReference>
<dbReference type="HAMAP" id="MF_00109">
    <property type="entry name" value="Shikimate_kinase"/>
    <property type="match status" value="1"/>
</dbReference>
<feature type="binding site" evidence="11">
    <location>
        <position position="58"/>
    </location>
    <ligand>
        <name>substrate</name>
    </ligand>
</feature>
<comment type="subcellular location">
    <subcellularLocation>
        <location evidence="11">Cytoplasm</location>
    </subcellularLocation>
</comment>
<dbReference type="InterPro" id="IPR027417">
    <property type="entry name" value="P-loop_NTPase"/>
</dbReference>
<evidence type="ECO:0000256" key="9">
    <source>
        <dbReference type="ARBA" id="ARBA00023141"/>
    </source>
</evidence>
<evidence type="ECO:0000313" key="15">
    <source>
        <dbReference type="Proteomes" id="UP000230646"/>
    </source>
</evidence>
<protein>
    <recommendedName>
        <fullName evidence="3 11">Shikimate kinase</fullName>
        <shortName evidence="11">SK</shortName>
        <ecNumber evidence="3 11">2.7.1.71</ecNumber>
    </recommendedName>
</protein>
<evidence type="ECO:0000256" key="4">
    <source>
        <dbReference type="ARBA" id="ARBA00022605"/>
    </source>
</evidence>
<dbReference type="PANTHER" id="PTHR21087:SF16">
    <property type="entry name" value="SHIKIMATE KINASE 1, CHLOROPLASTIC"/>
    <property type="match status" value="1"/>
</dbReference>
<dbReference type="Proteomes" id="UP000230646">
    <property type="component" value="Unassembled WGS sequence"/>
</dbReference>
<sequence>MKKNIIITGFMGTGKTVVAIELASKLGMKFIDMDQLIEERQEMSIADIFVRYGEKYFREQENKLVQELAQKENMVIATGGGTFLNLDNTRILNQEGQIICLHANPQALYNRLKKKNNRPLLKGNNILNKITHLLGKRERIYDSFPWKIDTSDLSVQEVVDKIIELLKVER</sequence>
<organism evidence="12 15">
    <name type="scientific">Candidatus Infernicultor aquiphilus</name>
    <dbReference type="NCBI Taxonomy" id="1805029"/>
    <lineage>
        <taxon>Bacteria</taxon>
        <taxon>Pseudomonadati</taxon>
        <taxon>Atribacterota</taxon>
        <taxon>Candidatus Phoenicimicrobiia</taxon>
        <taxon>Candidatus Pheonicimicrobiales</taxon>
        <taxon>Candidatus Phoenicimicrobiaceae</taxon>
        <taxon>Candidatus Infernicultor</taxon>
    </lineage>
</organism>
<comment type="cofactor">
    <cofactor evidence="11">
        <name>Mg(2+)</name>
        <dbReference type="ChEBI" id="CHEBI:18420"/>
    </cofactor>
    <text evidence="11">Binds 1 Mg(2+) ion per subunit.</text>
</comment>
<feature type="binding site" evidence="11">
    <location>
        <position position="80"/>
    </location>
    <ligand>
        <name>substrate</name>
    </ligand>
</feature>
<evidence type="ECO:0000256" key="2">
    <source>
        <dbReference type="ARBA" id="ARBA00006997"/>
    </source>
</evidence>
<keyword evidence="11" id="KW-0963">Cytoplasm</keyword>
<accession>A0A2M8CGA6</accession>
<dbReference type="GO" id="GO:0005829">
    <property type="term" value="C:cytosol"/>
    <property type="evidence" value="ECO:0007669"/>
    <property type="project" value="TreeGrafter"/>
</dbReference>
<evidence type="ECO:0000256" key="8">
    <source>
        <dbReference type="ARBA" id="ARBA00022840"/>
    </source>
</evidence>
<keyword evidence="4 11" id="KW-0028">Amino-acid biosynthesis</keyword>
<dbReference type="Proteomes" id="UP000228560">
    <property type="component" value="Unassembled WGS sequence"/>
</dbReference>
<keyword evidence="9 11" id="KW-0057">Aromatic amino acid biosynthesis</keyword>
<keyword evidence="5 11" id="KW-0808">Transferase</keyword>
<dbReference type="EMBL" id="PFTV01000007">
    <property type="protein sequence ID" value="PJB58124.1"/>
    <property type="molecule type" value="Genomic_DNA"/>
</dbReference>
<comment type="function">
    <text evidence="11">Catalyzes the specific phosphorylation of the 3-hydroxyl group of shikimic acid using ATP as a cosubstrate.</text>
</comment>
<evidence type="ECO:0000256" key="5">
    <source>
        <dbReference type="ARBA" id="ARBA00022679"/>
    </source>
</evidence>
<dbReference type="UniPathway" id="UPA00053">
    <property type="reaction ID" value="UER00088"/>
</dbReference>
<dbReference type="GO" id="GO:0009073">
    <property type="term" value="P:aromatic amino acid family biosynthetic process"/>
    <property type="evidence" value="ECO:0007669"/>
    <property type="project" value="UniProtKB-KW"/>
</dbReference>
<reference evidence="14 15" key="1">
    <citation type="submission" date="2017-09" db="EMBL/GenBank/DDBJ databases">
        <title>Depth-based differentiation of microbial function through sediment-hosted aquifers and enrichment of novel symbionts in the deep terrestrial subsurface.</title>
        <authorList>
            <person name="Probst A.J."/>
            <person name="Ladd B."/>
            <person name="Jarett J.K."/>
            <person name="Geller-Mcgrath D.E."/>
            <person name="Sieber C.M."/>
            <person name="Emerson J.B."/>
            <person name="Anantharaman K."/>
            <person name="Thomas B.C."/>
            <person name="Malmstrom R."/>
            <person name="Stieglmeier M."/>
            <person name="Klingl A."/>
            <person name="Woyke T."/>
            <person name="Ryan C.M."/>
            <person name="Banfield J.F."/>
        </authorList>
    </citation>
    <scope>NUCLEOTIDE SEQUENCE [LARGE SCALE GENOMIC DNA]</scope>
    <source>
        <strain evidence="12">CG_4_10_14_3_um_filter_34_13</strain>
        <strain evidence="13">CG_4_9_14_3_um_filter_33_16</strain>
    </source>
</reference>
<dbReference type="SUPFAM" id="SSF52540">
    <property type="entry name" value="P-loop containing nucleoside triphosphate hydrolases"/>
    <property type="match status" value="1"/>
</dbReference>
<dbReference type="GO" id="GO:0009423">
    <property type="term" value="P:chorismate biosynthetic process"/>
    <property type="evidence" value="ECO:0007669"/>
    <property type="project" value="UniProtKB-UniRule"/>
</dbReference>
<dbReference type="EMBL" id="PFKO01000314">
    <property type="protein sequence ID" value="PIY31653.1"/>
    <property type="molecule type" value="Genomic_DNA"/>
</dbReference>
<dbReference type="PANTHER" id="PTHR21087">
    <property type="entry name" value="SHIKIMATE KINASE"/>
    <property type="match status" value="1"/>
</dbReference>
<keyword evidence="6 11" id="KW-0547">Nucleotide-binding</keyword>
<dbReference type="EC" id="2.7.1.71" evidence="3 11"/>
<comment type="caution">
    <text evidence="11">Lacks conserved residue(s) required for the propagation of feature annotation.</text>
</comment>
<dbReference type="GO" id="GO:0005524">
    <property type="term" value="F:ATP binding"/>
    <property type="evidence" value="ECO:0007669"/>
    <property type="project" value="UniProtKB-UniRule"/>
</dbReference>
<evidence type="ECO:0000256" key="11">
    <source>
        <dbReference type="HAMAP-Rule" id="MF_00109"/>
    </source>
</evidence>
<dbReference type="InterPro" id="IPR023000">
    <property type="entry name" value="Shikimate_kinase_CS"/>
</dbReference>
<evidence type="ECO:0000256" key="7">
    <source>
        <dbReference type="ARBA" id="ARBA00022777"/>
    </source>
</evidence>
<keyword evidence="11" id="KW-0460">Magnesium</keyword>
<keyword evidence="7 11" id="KW-0418">Kinase</keyword>